<feature type="compositionally biased region" description="Low complexity" evidence="1">
    <location>
        <begin position="814"/>
        <end position="831"/>
    </location>
</feature>
<feature type="region of interest" description="Disordered" evidence="1">
    <location>
        <begin position="258"/>
        <end position="286"/>
    </location>
</feature>
<feature type="compositionally biased region" description="Basic residues" evidence="1">
    <location>
        <begin position="793"/>
        <end position="807"/>
    </location>
</feature>
<feature type="compositionally biased region" description="Low complexity" evidence="1">
    <location>
        <begin position="840"/>
        <end position="868"/>
    </location>
</feature>
<proteinExistence type="predicted"/>
<dbReference type="GeneID" id="113206107"/>
<evidence type="ECO:0000313" key="3">
    <source>
        <dbReference type="RefSeq" id="XP_052123858.1"/>
    </source>
</evidence>
<feature type="compositionally biased region" description="Pro residues" evidence="1">
    <location>
        <begin position="909"/>
        <end position="943"/>
    </location>
</feature>
<feature type="region of interest" description="Disordered" evidence="1">
    <location>
        <begin position="169"/>
        <end position="205"/>
    </location>
</feature>
<evidence type="ECO:0000313" key="2">
    <source>
        <dbReference type="Proteomes" id="UP000504606"/>
    </source>
</evidence>
<reference evidence="3" key="1">
    <citation type="submission" date="2025-08" db="UniProtKB">
        <authorList>
            <consortium name="RefSeq"/>
        </authorList>
    </citation>
    <scope>IDENTIFICATION</scope>
    <source>
        <tissue evidence="3">Whole organism</tissue>
    </source>
</reference>
<feature type="compositionally biased region" description="Low complexity" evidence="1">
    <location>
        <begin position="1"/>
        <end position="11"/>
    </location>
</feature>
<dbReference type="Proteomes" id="UP000504606">
    <property type="component" value="Unplaced"/>
</dbReference>
<gene>
    <name evidence="3" type="primary">LOC113206107</name>
</gene>
<feature type="compositionally biased region" description="Basic residues" evidence="1">
    <location>
        <begin position="1056"/>
        <end position="1069"/>
    </location>
</feature>
<feature type="compositionally biased region" description="Polar residues" evidence="1">
    <location>
        <begin position="177"/>
        <end position="188"/>
    </location>
</feature>
<feature type="compositionally biased region" description="Low complexity" evidence="1">
    <location>
        <begin position="1269"/>
        <end position="1283"/>
    </location>
</feature>
<dbReference type="PANTHER" id="PTHR14663">
    <property type="entry name" value="METHYLTRANSFERASE NSUN7-RELATED"/>
    <property type="match status" value="1"/>
</dbReference>
<feature type="region of interest" description="Disordered" evidence="1">
    <location>
        <begin position="1013"/>
        <end position="1083"/>
    </location>
</feature>
<accession>A0A9C6X003</accession>
<feature type="compositionally biased region" description="Basic and acidic residues" evidence="1">
    <location>
        <begin position="1013"/>
        <end position="1031"/>
    </location>
</feature>
<feature type="region of interest" description="Disordered" evidence="1">
    <location>
        <begin position="1208"/>
        <end position="1304"/>
    </location>
</feature>
<feature type="region of interest" description="Disordered" evidence="1">
    <location>
        <begin position="1"/>
        <end position="31"/>
    </location>
</feature>
<feature type="region of interest" description="Disordered" evidence="1">
    <location>
        <begin position="85"/>
        <end position="106"/>
    </location>
</feature>
<name>A0A9C6X003_FRAOC</name>
<evidence type="ECO:0000256" key="1">
    <source>
        <dbReference type="SAM" id="MobiDB-lite"/>
    </source>
</evidence>
<keyword evidence="2" id="KW-1185">Reference proteome</keyword>
<dbReference type="Gene3D" id="3.40.50.150">
    <property type="entry name" value="Vaccinia Virus protein VP39"/>
    <property type="match status" value="1"/>
</dbReference>
<feature type="compositionally biased region" description="Low complexity" evidence="1">
    <location>
        <begin position="1239"/>
        <end position="1253"/>
    </location>
</feature>
<feature type="region of interest" description="Disordered" evidence="1">
    <location>
        <begin position="767"/>
        <end position="943"/>
    </location>
</feature>
<dbReference type="RefSeq" id="XP_052123858.1">
    <property type="nucleotide sequence ID" value="XM_052267898.1"/>
</dbReference>
<dbReference type="PANTHER" id="PTHR14663:SF2">
    <property type="entry name" value="METHYLTRANSFERASE NSUN7-RELATED"/>
    <property type="match status" value="1"/>
</dbReference>
<sequence length="1315" mass="139859">MSVTSVSVSVCESEDVGPSAADFPKRSGTADSALGLGLGVREDEDDFGRVGVTQVTLVTNGGYGGLRTLPGGGSTRSDSGIALSVDLQDGGGQEAPGSPEGRQRSGKQLTVSFEGVDRGPGGPGVTVTLQMAPESEEGDHSLAADLSETFSEGEDVDAEVAAVMVQTSAAHRGGQRGSQASPSLSPTAGVSAAGAGLPASAESVPTVPTGPGELVDLQFILPSDKNWKNKNYFKLVEKQRALGATPMASARDVVVTGPPERGLSPIPTHWQPLAKRPRRPGPQLSIASSLGSTASQEAALPPWTCADLAKAGLLLALPPRPVDFDDEAEMRRVFALAYDVFRYKNVLQQALEDCGFFVQFPQHAGEPARAWLLLFDLHKRHFRPREAMELHLPPPPGGHQVSSRQALASAGLADMDDDLWETRVHLAAALARLRVKKRALRLSQLLPPHLQDGRIVNHEDALVTGWVNTFRSSKQQVSAGLERQGLRLVDDGPAGRVLTVDAARDGAASVSHEDFRFDPVLPNVIVCHPDQRDDLAQAAIVRKCYLVLQDRAFNFGPAMVSKLLSDYDLTGCVAQTHIHSPRSTAYLAAILAENVKVDTLLAFGAGSRKQQYKAYFRKLGVTNAEVFEERFLDAAAHDGGLLDNVVAVLATPPNSYSAVTDPVDLVCSRGGDLGMLHQLTESGGGGGGAGSCTAGSAMLQEQAATLRLAMAKPQVQFVVYETHSVYSVENERLVRRLVREMNALARDRHAEEQRRAAWLASLAAQAEQNVPGMAQGEKRERQEGQGGQGGQARRGRAGAKKKMRSAKQAKEPADQGVAAAAPALVTPDVPAMADDPRPVTPGTATASAAPSVLGEGEAGEPDPAAAPALPLPPKDAQDQPTPEDMVVDASDEGADRQVQGAEGGTTETPAPPPVEIPAQAPTPTPAPEQPPPPPPPPTPAPPVVEVPPCDLFEIGNLPDMCPHSDSCLTTSEEGCFLALIKRKEIVRMDANYMIKMAEARGLFGCAPGVRRPTAAERARKKREREEAEARARGVGARRGKGGPLDVERLSAPTRASRARQHRIPPRPRRASNMSWESDDSHEGPEITVVLEDCPRFQQHMQAAREALGVALPAPGVAGGRAPGSVVEVRRRDARRWWSETSRWVPSAVRELRPAIRRRDRQCLKSPLLSVSVFPQVHRRNARRFSGGVAIPPQVGPHAGSHARGQWWGWQLQGKPPPDSVCPRRSPPGTLLPAPPPLPAEGVPPGVMTPAPARGRSRAPRPGRGPAPPRARAALRLPPAAARAIRPRHTPRAPSLEATPGPASHCKVRSAIRGVF</sequence>
<organism evidence="2 3">
    <name type="scientific">Frankliniella occidentalis</name>
    <name type="common">Western flower thrips</name>
    <name type="synonym">Euthrips occidentalis</name>
    <dbReference type="NCBI Taxonomy" id="133901"/>
    <lineage>
        <taxon>Eukaryota</taxon>
        <taxon>Metazoa</taxon>
        <taxon>Ecdysozoa</taxon>
        <taxon>Arthropoda</taxon>
        <taxon>Hexapoda</taxon>
        <taxon>Insecta</taxon>
        <taxon>Pterygota</taxon>
        <taxon>Neoptera</taxon>
        <taxon>Paraneoptera</taxon>
        <taxon>Thysanoptera</taxon>
        <taxon>Terebrantia</taxon>
        <taxon>Thripoidea</taxon>
        <taxon>Thripidae</taxon>
        <taxon>Frankliniella</taxon>
    </lineage>
</organism>
<dbReference type="InterPro" id="IPR029063">
    <property type="entry name" value="SAM-dependent_MTases_sf"/>
</dbReference>
<dbReference type="OrthoDB" id="6817893at2759"/>
<dbReference type="KEGG" id="foc:113206107"/>
<dbReference type="InterPro" id="IPR042620">
    <property type="entry name" value="NSUN7"/>
</dbReference>
<protein>
    <submittedName>
        <fullName evidence="3">LOW QUALITY PROTEIN: uncharacterized protein LOC113206107</fullName>
    </submittedName>
</protein>